<dbReference type="InterPro" id="IPR004107">
    <property type="entry name" value="Integrase_SAM-like_N"/>
</dbReference>
<name>A0A0F7BZD3_BRELA</name>
<dbReference type="InterPro" id="IPR011010">
    <property type="entry name" value="DNA_brk_join_enz"/>
</dbReference>
<dbReference type="GO" id="GO:0015074">
    <property type="term" value="P:DNA integration"/>
    <property type="evidence" value="ECO:0007669"/>
    <property type="project" value="UniProtKB-KW"/>
</dbReference>
<feature type="domain" description="Core-binding (CB)" evidence="7">
    <location>
        <begin position="1"/>
        <end position="85"/>
    </location>
</feature>
<dbReference type="Gene3D" id="1.10.150.130">
    <property type="match status" value="1"/>
</dbReference>
<accession>A0A0F7BZD3</accession>
<dbReference type="Gene3D" id="1.10.443.10">
    <property type="entry name" value="Intergrase catalytic core"/>
    <property type="match status" value="1"/>
</dbReference>
<evidence type="ECO:0000313" key="8">
    <source>
        <dbReference type="EMBL" id="AKF93250.1"/>
    </source>
</evidence>
<dbReference type="GO" id="GO:0003677">
    <property type="term" value="F:DNA binding"/>
    <property type="evidence" value="ECO:0007669"/>
    <property type="project" value="UniProtKB-UniRule"/>
</dbReference>
<evidence type="ECO:0000259" key="7">
    <source>
        <dbReference type="PROSITE" id="PS51900"/>
    </source>
</evidence>
<dbReference type="GO" id="GO:0006310">
    <property type="term" value="P:DNA recombination"/>
    <property type="evidence" value="ECO:0007669"/>
    <property type="project" value="UniProtKB-KW"/>
</dbReference>
<dbReference type="PROSITE" id="PS51898">
    <property type="entry name" value="TYR_RECOMBINASE"/>
    <property type="match status" value="1"/>
</dbReference>
<dbReference type="InterPro" id="IPR002104">
    <property type="entry name" value="Integrase_catalytic"/>
</dbReference>
<dbReference type="Pfam" id="PF13495">
    <property type="entry name" value="Phage_int_SAM_4"/>
    <property type="match status" value="1"/>
</dbReference>
<evidence type="ECO:0000256" key="5">
    <source>
        <dbReference type="PROSITE-ProRule" id="PRU01248"/>
    </source>
</evidence>
<keyword evidence="3 5" id="KW-0238">DNA-binding</keyword>
<dbReference type="InterPro" id="IPR044068">
    <property type="entry name" value="CB"/>
</dbReference>
<evidence type="ECO:0000256" key="4">
    <source>
        <dbReference type="ARBA" id="ARBA00023172"/>
    </source>
</evidence>
<feature type="domain" description="Tyr recombinase" evidence="6">
    <location>
        <begin position="113"/>
        <end position="300"/>
    </location>
</feature>
<dbReference type="AlphaFoldDB" id="A0A0F7BZD3"/>
<dbReference type="SUPFAM" id="SSF56349">
    <property type="entry name" value="DNA breaking-rejoining enzymes"/>
    <property type="match status" value="1"/>
</dbReference>
<dbReference type="PROSITE" id="PS51900">
    <property type="entry name" value="CB"/>
    <property type="match status" value="1"/>
</dbReference>
<evidence type="ECO:0000256" key="3">
    <source>
        <dbReference type="ARBA" id="ARBA00023125"/>
    </source>
</evidence>
<dbReference type="EMBL" id="CP011074">
    <property type="protein sequence ID" value="AKF93250.1"/>
    <property type="molecule type" value="Genomic_DNA"/>
</dbReference>
<protein>
    <submittedName>
        <fullName evidence="8">Integrase</fullName>
    </submittedName>
</protein>
<evidence type="ECO:0000256" key="2">
    <source>
        <dbReference type="ARBA" id="ARBA00022908"/>
    </source>
</evidence>
<comment type="similarity">
    <text evidence="1">Belongs to the 'phage' integrase family.</text>
</comment>
<dbReference type="InterPro" id="IPR050090">
    <property type="entry name" value="Tyrosine_recombinase_XerCD"/>
</dbReference>
<gene>
    <name evidence="8" type="ORF">EX87_06005</name>
</gene>
<dbReference type="PANTHER" id="PTHR30349">
    <property type="entry name" value="PHAGE INTEGRASE-RELATED"/>
    <property type="match status" value="1"/>
</dbReference>
<sequence length="302" mass="34831">MNQVKQFLEWLHDEGKDEKTVKAYRAVIGQFIEWYTGTTGHAHLDAVKPIEIKEYISFMKHNLNRKQATINKSTAALKTFFAYLADKGSIKDNPMTRIKIQKVQLTESIGEKNVAKWLTKTEQERFIGYVELEKNDFKRVRNLSVIDVMLYCGLRVAEVEELKLEDIKVNGDISITVREGKQSKYATVTMLNKHSKNLRQWLKLRHSLTDEKYTSSSYLFVSERSGKFGARGIQVMLDKYADLANMKDITPHRFRHSFCKNLANGGATIEVIRRLARHESIQTTAIYIDPSHAEQLQALNNM</sequence>
<dbReference type="Pfam" id="PF00589">
    <property type="entry name" value="Phage_integrase"/>
    <property type="match status" value="1"/>
</dbReference>
<proteinExistence type="inferred from homology"/>
<evidence type="ECO:0000256" key="1">
    <source>
        <dbReference type="ARBA" id="ARBA00008857"/>
    </source>
</evidence>
<dbReference type="RefSeq" id="WP_031412031.1">
    <property type="nucleotide sequence ID" value="NZ_CP011074.1"/>
</dbReference>
<dbReference type="CDD" id="cd00397">
    <property type="entry name" value="DNA_BRE_C"/>
    <property type="match status" value="1"/>
</dbReference>
<keyword evidence="4" id="KW-0233">DNA recombination</keyword>
<keyword evidence="2" id="KW-0229">DNA integration</keyword>
<organism evidence="8">
    <name type="scientific">Brevibacillus laterosporus</name>
    <name type="common">Bacillus laterosporus</name>
    <dbReference type="NCBI Taxonomy" id="1465"/>
    <lineage>
        <taxon>Bacteria</taxon>
        <taxon>Bacillati</taxon>
        <taxon>Bacillota</taxon>
        <taxon>Bacilli</taxon>
        <taxon>Bacillales</taxon>
        <taxon>Paenibacillaceae</taxon>
        <taxon>Brevibacillus</taxon>
    </lineage>
</organism>
<dbReference type="PANTHER" id="PTHR30349:SF41">
    <property type="entry name" value="INTEGRASE_RECOMBINASE PROTEIN MJ0367-RELATED"/>
    <property type="match status" value="1"/>
</dbReference>
<dbReference type="InterPro" id="IPR010998">
    <property type="entry name" value="Integrase_recombinase_N"/>
</dbReference>
<evidence type="ECO:0000259" key="6">
    <source>
        <dbReference type="PROSITE" id="PS51898"/>
    </source>
</evidence>
<dbReference type="InterPro" id="IPR013762">
    <property type="entry name" value="Integrase-like_cat_sf"/>
</dbReference>
<reference evidence="8" key="1">
    <citation type="submission" date="2015-03" db="EMBL/GenBank/DDBJ databases">
        <title>MIGS Cultured Bacterial/Archaeal sample from Brevibacillus laterosporus.</title>
        <authorList>
            <person name="Zeng D."/>
            <person name="Zhu L."/>
            <person name="Dong G."/>
            <person name="Ye W."/>
            <person name="Ren D."/>
            <person name="Wu L."/>
            <person name="Xu J."/>
            <person name="Li G."/>
            <person name="Guo L."/>
        </authorList>
    </citation>
    <scope>NUCLEOTIDE SEQUENCE</scope>
    <source>
        <strain evidence="8">B9</strain>
    </source>
</reference>